<dbReference type="PANTHER" id="PTHR33498:SF1">
    <property type="entry name" value="TRANSPOSASE FOR INSERTION SEQUENCE ELEMENT IS1557"/>
    <property type="match status" value="1"/>
</dbReference>
<comment type="caution">
    <text evidence="2">The sequence shown here is derived from an EMBL/GenBank/DDBJ whole genome shotgun (WGS) entry which is preliminary data.</text>
</comment>
<dbReference type="PANTHER" id="PTHR33498">
    <property type="entry name" value="TRANSPOSASE FOR INSERTION SEQUENCE ELEMENT IS1557"/>
    <property type="match status" value="1"/>
</dbReference>
<proteinExistence type="predicted"/>
<protein>
    <submittedName>
        <fullName evidence="2">Transposase</fullName>
    </submittedName>
</protein>
<gene>
    <name evidence="2" type="ORF">FHR32_003729</name>
</gene>
<keyword evidence="3" id="KW-1185">Reference proteome</keyword>
<dbReference type="Proteomes" id="UP000534286">
    <property type="component" value="Unassembled WGS sequence"/>
</dbReference>
<reference evidence="2 3" key="1">
    <citation type="submission" date="2020-08" db="EMBL/GenBank/DDBJ databases">
        <title>Sequencing the genomes of 1000 actinobacteria strains.</title>
        <authorList>
            <person name="Klenk H.-P."/>
        </authorList>
    </citation>
    <scope>NUCLEOTIDE SEQUENCE [LARGE SCALE GENOMIC DNA]</scope>
    <source>
        <strain evidence="2 3">DSM 43023</strain>
    </source>
</reference>
<dbReference type="EMBL" id="JACHJU010000001">
    <property type="protein sequence ID" value="MBB4939424.1"/>
    <property type="molecule type" value="Genomic_DNA"/>
</dbReference>
<accession>A0A7W7RWB5</accession>
<name>A0A7W7RWB5_9ACTN</name>
<evidence type="ECO:0000313" key="3">
    <source>
        <dbReference type="Proteomes" id="UP000534286"/>
    </source>
</evidence>
<organism evidence="2 3">
    <name type="scientific">Streptosporangium album</name>
    <dbReference type="NCBI Taxonomy" id="47479"/>
    <lineage>
        <taxon>Bacteria</taxon>
        <taxon>Bacillati</taxon>
        <taxon>Actinomycetota</taxon>
        <taxon>Actinomycetes</taxon>
        <taxon>Streptosporangiales</taxon>
        <taxon>Streptosporangiaceae</taxon>
        <taxon>Streptosporangium</taxon>
    </lineage>
</organism>
<dbReference type="InterPro" id="IPR029261">
    <property type="entry name" value="Transposase_Znf"/>
</dbReference>
<dbReference type="Pfam" id="PF14690">
    <property type="entry name" value="Zn_ribbon_ISL3"/>
    <property type="match status" value="1"/>
</dbReference>
<sequence>MRDVNELVSTVFSGLSPLVVQDVADEGERIRVRARTPDGSVACPGCGAQTTRVHGYHERSVADVPVDARRVLVVVRVRRLVCPTRGCRQTFREQLPGVLERYQRRTPRLTCQIGAVVRELAGRAGTRALSVLAMRLSRHTALRILLRLPLPQPPVPRLLGVDDFAFHRAAWPGSCSPGPAI</sequence>
<evidence type="ECO:0000313" key="2">
    <source>
        <dbReference type="EMBL" id="MBB4939424.1"/>
    </source>
</evidence>
<evidence type="ECO:0000259" key="1">
    <source>
        <dbReference type="Pfam" id="PF14690"/>
    </source>
</evidence>
<feature type="domain" description="Transposase IS204/IS1001/IS1096/IS1165 zinc-finger" evidence="1">
    <location>
        <begin position="41"/>
        <end position="84"/>
    </location>
</feature>
<dbReference type="AlphaFoldDB" id="A0A7W7RWB5"/>
<dbReference type="InterPro" id="IPR047951">
    <property type="entry name" value="Transpos_ISL3"/>
</dbReference>